<dbReference type="AlphaFoldDB" id="A0A4Y3R2Q3"/>
<dbReference type="InterPro" id="IPR050745">
    <property type="entry name" value="Multifunctional_regulatory"/>
</dbReference>
<feature type="compositionally biased region" description="Basic and acidic residues" evidence="4">
    <location>
        <begin position="215"/>
        <end position="225"/>
    </location>
</feature>
<protein>
    <submittedName>
        <fullName evidence="5">Uncharacterized protein</fullName>
    </submittedName>
</protein>
<reference evidence="5 6" key="1">
    <citation type="submission" date="2019-06" db="EMBL/GenBank/DDBJ databases">
        <title>Whole genome shotgun sequence of Streptomyces cacaoi subsp. cacaoi NBRC 12748.</title>
        <authorList>
            <person name="Hosoyama A."/>
            <person name="Uohara A."/>
            <person name="Ohji S."/>
            <person name="Ichikawa N."/>
        </authorList>
    </citation>
    <scope>NUCLEOTIDE SEQUENCE [LARGE SCALE GENOMIC DNA]</scope>
    <source>
        <strain evidence="5 6">NBRC 12748</strain>
    </source>
</reference>
<feature type="compositionally biased region" description="Gly residues" evidence="4">
    <location>
        <begin position="336"/>
        <end position="351"/>
    </location>
</feature>
<keyword evidence="6" id="KW-1185">Reference proteome</keyword>
<keyword evidence="2 3" id="KW-0040">ANK repeat</keyword>
<dbReference type="Proteomes" id="UP000319210">
    <property type="component" value="Unassembled WGS sequence"/>
</dbReference>
<evidence type="ECO:0000256" key="3">
    <source>
        <dbReference type="PROSITE-ProRule" id="PRU00023"/>
    </source>
</evidence>
<dbReference type="InterPro" id="IPR002110">
    <property type="entry name" value="Ankyrin_rpt"/>
</dbReference>
<evidence type="ECO:0000313" key="5">
    <source>
        <dbReference type="EMBL" id="GEB51197.1"/>
    </source>
</evidence>
<dbReference type="Gene3D" id="1.25.40.20">
    <property type="entry name" value="Ankyrin repeat-containing domain"/>
    <property type="match status" value="1"/>
</dbReference>
<sequence length="667" mass="70547">MGFFDDLVVPGEPAPESGPTLELGPPGPDFPGEDRPPEDWYLPTVLPGRTEVGAGPHTRVMLTGMSVWPDAVTLHLVAFRRRASTGGWYPRDPERDADGLHVGLLLADGRRVTTLDGDPWPVMHGGRRRTYTLTGQGGARSAHREELDLLLSALPPLGPLTLVVEWPAQGVPETSTALDAHALRAAAHDALAIWPDLAPPPGTVPDAVHGAENGTENRTENRTEDGESVGEDLWEDAGEWCDAVEWQAAEDVAPTGPMSAGTARIVGPAGDFLAAAVARADEQRLALLLRRREGGPTDPHRYDPRPDWQGIGRDDWADLALVRARLDGGADPDGSDGPGGPGSSQGSGGSADPGASGCTAAGPSTVDGRRTPLHSAAGCGAPAEVLTELLRRGARPDPPDEEGVTPLWEAVRHGGPEQCEVLLAAGADAWRPCVDGWTPGRLALARPELAPLFERLPGAVPLTGEERAAQEEANRLIDVFRAVEDTEGIGVAFVAGIDEEELIRRLGARPADCPVLDLDREPGPFGTGPGGFDPDDFEESLAWVGLTGVPGGVVVNQPMGYTPEDERFLTRVSAGTAAYGVFFNAKGGTLGTLARDGVEVKHEEIGLSPFAGAPPEFYRFRFWDRSAESLCGATELAYACAQAGMALTDASPLLEPPRRWVRVPYTP</sequence>
<evidence type="ECO:0000313" key="6">
    <source>
        <dbReference type="Proteomes" id="UP000319210"/>
    </source>
</evidence>
<evidence type="ECO:0000256" key="4">
    <source>
        <dbReference type="SAM" id="MobiDB-lite"/>
    </source>
</evidence>
<proteinExistence type="predicted"/>
<dbReference type="PROSITE" id="PS50088">
    <property type="entry name" value="ANK_REPEAT"/>
    <property type="match status" value="2"/>
</dbReference>
<feature type="region of interest" description="Disordered" evidence="4">
    <location>
        <begin position="1"/>
        <end position="38"/>
    </location>
</feature>
<dbReference type="SUPFAM" id="SSF48403">
    <property type="entry name" value="Ankyrin repeat"/>
    <property type="match status" value="1"/>
</dbReference>
<gene>
    <name evidence="5" type="ORF">SCA03_37480</name>
</gene>
<feature type="region of interest" description="Disordered" evidence="4">
    <location>
        <begin position="201"/>
        <end position="228"/>
    </location>
</feature>
<comment type="caution">
    <text evidence="5">The sequence shown here is derived from an EMBL/GenBank/DDBJ whole genome shotgun (WGS) entry which is preliminary data.</text>
</comment>
<dbReference type="Pfam" id="PF12796">
    <property type="entry name" value="Ank_2"/>
    <property type="match status" value="1"/>
</dbReference>
<dbReference type="RefSeq" id="WP_086816609.1">
    <property type="nucleotide sequence ID" value="NZ_BJMM01000019.1"/>
</dbReference>
<dbReference type="EMBL" id="BJMM01000019">
    <property type="protein sequence ID" value="GEB51197.1"/>
    <property type="molecule type" value="Genomic_DNA"/>
</dbReference>
<feature type="repeat" description="ANK" evidence="3">
    <location>
        <begin position="368"/>
        <end position="401"/>
    </location>
</feature>
<feature type="region of interest" description="Disordered" evidence="4">
    <location>
        <begin position="290"/>
        <end position="312"/>
    </location>
</feature>
<keyword evidence="1" id="KW-0677">Repeat</keyword>
<dbReference type="OrthoDB" id="3283992at2"/>
<name>A0A4Y3R2Q3_STRCI</name>
<feature type="region of interest" description="Disordered" evidence="4">
    <location>
        <begin position="326"/>
        <end position="379"/>
    </location>
</feature>
<feature type="repeat" description="ANK" evidence="3">
    <location>
        <begin position="402"/>
        <end position="428"/>
    </location>
</feature>
<accession>A0A4Y3R2Q3</accession>
<dbReference type="InterPro" id="IPR036770">
    <property type="entry name" value="Ankyrin_rpt-contain_sf"/>
</dbReference>
<dbReference type="PROSITE" id="PS50297">
    <property type="entry name" value="ANK_REP_REGION"/>
    <property type="match status" value="1"/>
</dbReference>
<organism evidence="5 6">
    <name type="scientific">Streptomyces cacaoi</name>
    <dbReference type="NCBI Taxonomy" id="1898"/>
    <lineage>
        <taxon>Bacteria</taxon>
        <taxon>Bacillati</taxon>
        <taxon>Actinomycetota</taxon>
        <taxon>Actinomycetes</taxon>
        <taxon>Kitasatosporales</taxon>
        <taxon>Streptomycetaceae</taxon>
        <taxon>Streptomyces</taxon>
    </lineage>
</organism>
<dbReference type="PANTHER" id="PTHR24189:SF50">
    <property type="entry name" value="ANKYRIN REPEAT AND SOCS BOX PROTEIN 2"/>
    <property type="match status" value="1"/>
</dbReference>
<evidence type="ECO:0000256" key="1">
    <source>
        <dbReference type="ARBA" id="ARBA00022737"/>
    </source>
</evidence>
<dbReference type="PANTHER" id="PTHR24189">
    <property type="entry name" value="MYOTROPHIN"/>
    <property type="match status" value="1"/>
</dbReference>
<evidence type="ECO:0000256" key="2">
    <source>
        <dbReference type="ARBA" id="ARBA00023043"/>
    </source>
</evidence>